<dbReference type="GO" id="GO:0022857">
    <property type="term" value="F:transmembrane transporter activity"/>
    <property type="evidence" value="ECO:0007669"/>
    <property type="project" value="InterPro"/>
</dbReference>
<evidence type="ECO:0000256" key="2">
    <source>
        <dbReference type="ARBA" id="ARBA00022448"/>
    </source>
</evidence>
<dbReference type="InterPro" id="IPR043429">
    <property type="entry name" value="ArtM/GltK/GlnP/TcyL/YhdX-like"/>
</dbReference>
<dbReference type="InterPro" id="IPR035906">
    <property type="entry name" value="MetI-like_sf"/>
</dbReference>
<keyword evidence="5" id="KW-0029">Amino-acid transport</keyword>
<evidence type="ECO:0000313" key="11">
    <source>
        <dbReference type="EMBL" id="PXX62478.1"/>
    </source>
</evidence>
<evidence type="ECO:0000256" key="6">
    <source>
        <dbReference type="ARBA" id="ARBA00022989"/>
    </source>
</evidence>
<feature type="domain" description="ABC transmembrane type-1" evidence="10">
    <location>
        <begin position="79"/>
        <end position="286"/>
    </location>
</feature>
<keyword evidence="3" id="KW-1003">Cell membrane</keyword>
<sequence>MTSNETMPAPGDPGPGAAAVSQEPEPIKAVPLRRPGRWIAAAVILVLVGLFVYGAATNEAYKWGTYGKYLFDTRIIAGVVVTLELTVLAMAIAISLGTLLAVMRLSPNPVLRSASWVYLWIFRGTPVFVQLVFWGLFPSLYKHIVLGIPWGPHLIDLDVQSLQAAFLFAVIGLGLNEAAYMAEIVRAGINSVGEGQREASTALGMSWGMTMRRTVLPQAMRVIIPPTGNELIGMLKTTSLVTALPLSTDLFGRAREIYGVNFQPVPLLLVSATWYLAVTSVLMVGQFYLERYYSRGLSRQLTGKQLQDLADAQTIVKAK</sequence>
<evidence type="ECO:0000313" key="12">
    <source>
        <dbReference type="Proteomes" id="UP000247569"/>
    </source>
</evidence>
<organism evidence="11 12">
    <name type="scientific">Nocardia tenerifensis</name>
    <dbReference type="NCBI Taxonomy" id="228006"/>
    <lineage>
        <taxon>Bacteria</taxon>
        <taxon>Bacillati</taxon>
        <taxon>Actinomycetota</taxon>
        <taxon>Actinomycetes</taxon>
        <taxon>Mycobacteriales</taxon>
        <taxon>Nocardiaceae</taxon>
        <taxon>Nocardia</taxon>
    </lineage>
</organism>
<dbReference type="AlphaFoldDB" id="A0A318K2G4"/>
<evidence type="ECO:0000256" key="9">
    <source>
        <dbReference type="SAM" id="MobiDB-lite"/>
    </source>
</evidence>
<gene>
    <name evidence="11" type="ORF">DFR70_107347</name>
</gene>
<comment type="subcellular location">
    <subcellularLocation>
        <location evidence="1 8">Cell membrane</location>
        <topology evidence="1 8">Multi-pass membrane protein</topology>
    </subcellularLocation>
</comment>
<comment type="similarity">
    <text evidence="8">Belongs to the binding-protein-dependent transport system permease family.</text>
</comment>
<keyword evidence="7 8" id="KW-0472">Membrane</keyword>
<dbReference type="GO" id="GO:0043190">
    <property type="term" value="C:ATP-binding cassette (ABC) transporter complex"/>
    <property type="evidence" value="ECO:0007669"/>
    <property type="project" value="InterPro"/>
</dbReference>
<reference evidence="11 12" key="1">
    <citation type="submission" date="2018-05" db="EMBL/GenBank/DDBJ databases">
        <title>Genomic Encyclopedia of Type Strains, Phase IV (KMG-IV): sequencing the most valuable type-strain genomes for metagenomic binning, comparative biology and taxonomic classification.</title>
        <authorList>
            <person name="Goeker M."/>
        </authorList>
    </citation>
    <scope>NUCLEOTIDE SEQUENCE [LARGE SCALE GENOMIC DNA]</scope>
    <source>
        <strain evidence="11 12">DSM 44704</strain>
    </source>
</reference>
<name>A0A318K2G4_9NOCA</name>
<evidence type="ECO:0000256" key="4">
    <source>
        <dbReference type="ARBA" id="ARBA00022692"/>
    </source>
</evidence>
<dbReference type="GO" id="GO:0006865">
    <property type="term" value="P:amino acid transport"/>
    <property type="evidence" value="ECO:0007669"/>
    <property type="project" value="UniProtKB-KW"/>
</dbReference>
<protein>
    <submittedName>
        <fullName evidence="11">Amino acid ABC transporter membrane protein (PAAT family)</fullName>
    </submittedName>
</protein>
<dbReference type="Gene3D" id="1.10.3720.10">
    <property type="entry name" value="MetI-like"/>
    <property type="match status" value="1"/>
</dbReference>
<keyword evidence="12" id="KW-1185">Reference proteome</keyword>
<evidence type="ECO:0000256" key="3">
    <source>
        <dbReference type="ARBA" id="ARBA00022475"/>
    </source>
</evidence>
<comment type="caution">
    <text evidence="11">The sequence shown here is derived from an EMBL/GenBank/DDBJ whole genome shotgun (WGS) entry which is preliminary data.</text>
</comment>
<feature type="transmembrane region" description="Helical" evidence="8">
    <location>
        <begin position="38"/>
        <end position="56"/>
    </location>
</feature>
<feature type="transmembrane region" description="Helical" evidence="8">
    <location>
        <begin position="267"/>
        <end position="289"/>
    </location>
</feature>
<dbReference type="Proteomes" id="UP000247569">
    <property type="component" value="Unassembled WGS sequence"/>
</dbReference>
<dbReference type="SUPFAM" id="SSF161098">
    <property type="entry name" value="MetI-like"/>
    <property type="match status" value="1"/>
</dbReference>
<dbReference type="InterPro" id="IPR010065">
    <property type="entry name" value="AA_ABC_transptr_permease_3TM"/>
</dbReference>
<dbReference type="PANTHER" id="PTHR30614">
    <property type="entry name" value="MEMBRANE COMPONENT OF AMINO ACID ABC TRANSPORTER"/>
    <property type="match status" value="1"/>
</dbReference>
<dbReference type="PANTHER" id="PTHR30614:SF0">
    <property type="entry name" value="L-CYSTINE TRANSPORT SYSTEM PERMEASE PROTEIN TCYL"/>
    <property type="match status" value="1"/>
</dbReference>
<feature type="transmembrane region" description="Helical" evidence="8">
    <location>
        <begin position="115"/>
        <end position="137"/>
    </location>
</feature>
<dbReference type="CDD" id="cd06261">
    <property type="entry name" value="TM_PBP2"/>
    <property type="match status" value="1"/>
</dbReference>
<dbReference type="RefSeq" id="WP_373283685.1">
    <property type="nucleotide sequence ID" value="NZ_QJKF01000007.1"/>
</dbReference>
<keyword evidence="2 8" id="KW-0813">Transport</keyword>
<evidence type="ECO:0000259" key="10">
    <source>
        <dbReference type="PROSITE" id="PS50928"/>
    </source>
</evidence>
<evidence type="ECO:0000256" key="1">
    <source>
        <dbReference type="ARBA" id="ARBA00004651"/>
    </source>
</evidence>
<proteinExistence type="inferred from homology"/>
<evidence type="ECO:0000256" key="7">
    <source>
        <dbReference type="ARBA" id="ARBA00023136"/>
    </source>
</evidence>
<dbReference type="PROSITE" id="PS50928">
    <property type="entry name" value="ABC_TM1"/>
    <property type="match status" value="1"/>
</dbReference>
<keyword evidence="4 8" id="KW-0812">Transmembrane</keyword>
<dbReference type="InterPro" id="IPR000515">
    <property type="entry name" value="MetI-like"/>
</dbReference>
<evidence type="ECO:0000256" key="8">
    <source>
        <dbReference type="RuleBase" id="RU363032"/>
    </source>
</evidence>
<evidence type="ECO:0000256" key="5">
    <source>
        <dbReference type="ARBA" id="ARBA00022970"/>
    </source>
</evidence>
<dbReference type="Pfam" id="PF00528">
    <property type="entry name" value="BPD_transp_1"/>
    <property type="match status" value="1"/>
</dbReference>
<feature type="transmembrane region" description="Helical" evidence="8">
    <location>
        <begin position="76"/>
        <end position="103"/>
    </location>
</feature>
<accession>A0A318K2G4</accession>
<dbReference type="EMBL" id="QJKF01000007">
    <property type="protein sequence ID" value="PXX62478.1"/>
    <property type="molecule type" value="Genomic_DNA"/>
</dbReference>
<feature type="region of interest" description="Disordered" evidence="9">
    <location>
        <begin position="1"/>
        <end position="22"/>
    </location>
</feature>
<dbReference type="NCBIfam" id="TIGR01726">
    <property type="entry name" value="HEQRo_perm_3TM"/>
    <property type="match status" value="1"/>
</dbReference>
<keyword evidence="6 8" id="KW-1133">Transmembrane helix</keyword>